<proteinExistence type="predicted"/>
<dbReference type="Gene3D" id="3.10.100.10">
    <property type="entry name" value="Mannose-Binding Protein A, subunit A"/>
    <property type="match status" value="1"/>
</dbReference>
<feature type="domain" description="C-type lectin" evidence="5">
    <location>
        <begin position="1"/>
        <end position="100"/>
    </location>
</feature>
<evidence type="ECO:0000256" key="2">
    <source>
        <dbReference type="ARBA" id="ARBA00022525"/>
    </source>
</evidence>
<keyword evidence="3" id="KW-0732">Signal</keyword>
<evidence type="ECO:0000256" key="4">
    <source>
        <dbReference type="ARBA" id="ARBA00022734"/>
    </source>
</evidence>
<evidence type="ECO:0000256" key="1">
    <source>
        <dbReference type="ARBA" id="ARBA00004613"/>
    </source>
</evidence>
<sequence length="133" mass="15651">MVWDKLSFADAHERCQAEDGILAEIPDQEAQTQIKRWFVAYQNRWIWIGVNDINEEGKFVNMLNEAVNYTNWAKNEPKSYVEIHQEIYKCDCVGIVLGAWYFATPCSFRYLFALCSQRYDIGKYSECQWKEAG</sequence>
<dbReference type="InterPro" id="IPR051663">
    <property type="entry name" value="CLec_Tetranectin-domain"/>
</dbReference>
<dbReference type="EnsemblMetazoa" id="G30809.1">
    <property type="protein sequence ID" value="G30809.1:cds"/>
    <property type="gene ID" value="G30809"/>
</dbReference>
<evidence type="ECO:0000313" key="6">
    <source>
        <dbReference type="EnsemblMetazoa" id="G30809.1:cds"/>
    </source>
</evidence>
<evidence type="ECO:0000256" key="3">
    <source>
        <dbReference type="ARBA" id="ARBA00022729"/>
    </source>
</evidence>
<dbReference type="SUPFAM" id="SSF56436">
    <property type="entry name" value="C-type lectin-like"/>
    <property type="match status" value="1"/>
</dbReference>
<comment type="subcellular location">
    <subcellularLocation>
        <location evidence="1">Secreted</location>
    </subcellularLocation>
</comment>
<dbReference type="CDD" id="cd00037">
    <property type="entry name" value="CLECT"/>
    <property type="match status" value="1"/>
</dbReference>
<reference evidence="6" key="1">
    <citation type="submission" date="2022-08" db="UniProtKB">
        <authorList>
            <consortium name="EnsemblMetazoa"/>
        </authorList>
    </citation>
    <scope>IDENTIFICATION</scope>
    <source>
        <strain evidence="6">05x7-T-G4-1.051#20</strain>
    </source>
</reference>
<dbReference type="Proteomes" id="UP000005408">
    <property type="component" value="Unassembled WGS sequence"/>
</dbReference>
<dbReference type="PANTHER" id="PTHR22799">
    <property type="entry name" value="TETRANECTIN-RELATED"/>
    <property type="match status" value="1"/>
</dbReference>
<dbReference type="PANTHER" id="PTHR22799:SF1">
    <property type="entry name" value="C-TYPE LECTIN DOMAIN FAMILY 11 MEMBER A"/>
    <property type="match status" value="1"/>
</dbReference>
<dbReference type="GO" id="GO:0008083">
    <property type="term" value="F:growth factor activity"/>
    <property type="evidence" value="ECO:0007669"/>
    <property type="project" value="TreeGrafter"/>
</dbReference>
<dbReference type="AlphaFoldDB" id="A0A8W8M3L8"/>
<keyword evidence="2" id="KW-0964">Secreted</keyword>
<dbReference type="PROSITE" id="PS50041">
    <property type="entry name" value="C_TYPE_LECTIN_2"/>
    <property type="match status" value="1"/>
</dbReference>
<dbReference type="InterPro" id="IPR016187">
    <property type="entry name" value="CTDL_fold"/>
</dbReference>
<evidence type="ECO:0000313" key="7">
    <source>
        <dbReference type="Proteomes" id="UP000005408"/>
    </source>
</evidence>
<name>A0A8W8M3L8_MAGGI</name>
<accession>A0A8W8M3L8</accession>
<keyword evidence="7" id="KW-1185">Reference proteome</keyword>
<evidence type="ECO:0000259" key="5">
    <source>
        <dbReference type="PROSITE" id="PS50041"/>
    </source>
</evidence>
<dbReference type="Pfam" id="PF00059">
    <property type="entry name" value="Lectin_C"/>
    <property type="match status" value="1"/>
</dbReference>
<dbReference type="InterPro" id="IPR016186">
    <property type="entry name" value="C-type_lectin-like/link_sf"/>
</dbReference>
<dbReference type="InterPro" id="IPR001304">
    <property type="entry name" value="C-type_lectin-like"/>
</dbReference>
<dbReference type="GO" id="GO:0005615">
    <property type="term" value="C:extracellular space"/>
    <property type="evidence" value="ECO:0007669"/>
    <property type="project" value="TreeGrafter"/>
</dbReference>
<dbReference type="GO" id="GO:0030246">
    <property type="term" value="F:carbohydrate binding"/>
    <property type="evidence" value="ECO:0007669"/>
    <property type="project" value="UniProtKB-KW"/>
</dbReference>
<organism evidence="6 7">
    <name type="scientific">Magallana gigas</name>
    <name type="common">Pacific oyster</name>
    <name type="synonym">Crassostrea gigas</name>
    <dbReference type="NCBI Taxonomy" id="29159"/>
    <lineage>
        <taxon>Eukaryota</taxon>
        <taxon>Metazoa</taxon>
        <taxon>Spiralia</taxon>
        <taxon>Lophotrochozoa</taxon>
        <taxon>Mollusca</taxon>
        <taxon>Bivalvia</taxon>
        <taxon>Autobranchia</taxon>
        <taxon>Pteriomorphia</taxon>
        <taxon>Ostreida</taxon>
        <taxon>Ostreoidea</taxon>
        <taxon>Ostreidae</taxon>
        <taxon>Magallana</taxon>
    </lineage>
</organism>
<protein>
    <recommendedName>
        <fullName evidence="5">C-type lectin domain-containing protein</fullName>
    </recommendedName>
</protein>
<keyword evidence="4" id="KW-0430">Lectin</keyword>